<feature type="transmembrane region" description="Helical" evidence="2">
    <location>
        <begin position="7"/>
        <end position="26"/>
    </location>
</feature>
<evidence type="ECO:0000256" key="1">
    <source>
        <dbReference type="SAM" id="MobiDB-lite"/>
    </source>
</evidence>
<keyword evidence="4" id="KW-1185">Reference proteome</keyword>
<dbReference type="EMBL" id="JH767199">
    <property type="protein sequence ID" value="EQC28042.1"/>
    <property type="molecule type" value="Genomic_DNA"/>
</dbReference>
<name>T0REL6_SAPDV</name>
<dbReference type="RefSeq" id="XP_008618467.1">
    <property type="nucleotide sequence ID" value="XM_008620245.1"/>
</dbReference>
<dbReference type="Proteomes" id="UP000030762">
    <property type="component" value="Unassembled WGS sequence"/>
</dbReference>
<dbReference type="OMA" id="WARRKPI"/>
<dbReference type="AlphaFoldDB" id="T0REL6"/>
<feature type="transmembrane region" description="Helical" evidence="2">
    <location>
        <begin position="38"/>
        <end position="58"/>
    </location>
</feature>
<reference evidence="3 4" key="1">
    <citation type="submission" date="2012-04" db="EMBL/GenBank/DDBJ databases">
        <title>The Genome Sequence of Saprolegnia declina VS20.</title>
        <authorList>
            <consortium name="The Broad Institute Genome Sequencing Platform"/>
            <person name="Russ C."/>
            <person name="Nusbaum C."/>
            <person name="Tyler B."/>
            <person name="van West P."/>
            <person name="Dieguez-Uribeondo J."/>
            <person name="de Bruijn I."/>
            <person name="Tripathy S."/>
            <person name="Jiang R."/>
            <person name="Young S.K."/>
            <person name="Zeng Q."/>
            <person name="Gargeya S."/>
            <person name="Fitzgerald M."/>
            <person name="Haas B."/>
            <person name="Abouelleil A."/>
            <person name="Alvarado L."/>
            <person name="Arachchi H.M."/>
            <person name="Berlin A."/>
            <person name="Chapman S.B."/>
            <person name="Goldberg J."/>
            <person name="Griggs A."/>
            <person name="Gujja S."/>
            <person name="Hansen M."/>
            <person name="Howarth C."/>
            <person name="Imamovic A."/>
            <person name="Larimer J."/>
            <person name="McCowen C."/>
            <person name="Montmayeur A."/>
            <person name="Murphy C."/>
            <person name="Neiman D."/>
            <person name="Pearson M."/>
            <person name="Priest M."/>
            <person name="Roberts A."/>
            <person name="Saif S."/>
            <person name="Shea T."/>
            <person name="Sisk P."/>
            <person name="Sykes S."/>
            <person name="Wortman J."/>
            <person name="Nusbaum C."/>
            <person name="Birren B."/>
        </authorList>
    </citation>
    <scope>NUCLEOTIDE SEQUENCE [LARGE SCALE GENOMIC DNA]</scope>
    <source>
        <strain evidence="3 4">VS20</strain>
    </source>
</reference>
<sequence>MKLDKIVAVEIVVRIICVLYCVFLYGMTKVLSGKTINMVVMSLVYIMIATCPCLWGLIRCLREWARRKPIVVVQAKPKKKPDIATKKEIKVAQTQAEILAAQREKAKQLGGIVEKTSKKKKGKTPTRKGPPKAKKDKTENV</sequence>
<keyword evidence="2" id="KW-1133">Transmembrane helix</keyword>
<dbReference type="eggNOG" id="ENOG502S8GI">
    <property type="taxonomic scope" value="Eukaryota"/>
</dbReference>
<feature type="compositionally biased region" description="Basic residues" evidence="1">
    <location>
        <begin position="117"/>
        <end position="135"/>
    </location>
</feature>
<evidence type="ECO:0000313" key="4">
    <source>
        <dbReference type="Proteomes" id="UP000030762"/>
    </source>
</evidence>
<protein>
    <submittedName>
        <fullName evidence="3">Uncharacterized protein</fullName>
    </submittedName>
</protein>
<proteinExistence type="predicted"/>
<dbReference type="OrthoDB" id="161061at2759"/>
<organism evidence="3 4">
    <name type="scientific">Saprolegnia diclina (strain VS20)</name>
    <dbReference type="NCBI Taxonomy" id="1156394"/>
    <lineage>
        <taxon>Eukaryota</taxon>
        <taxon>Sar</taxon>
        <taxon>Stramenopiles</taxon>
        <taxon>Oomycota</taxon>
        <taxon>Saprolegniomycetes</taxon>
        <taxon>Saprolegniales</taxon>
        <taxon>Saprolegniaceae</taxon>
        <taxon>Saprolegnia</taxon>
    </lineage>
</organism>
<evidence type="ECO:0000313" key="3">
    <source>
        <dbReference type="EMBL" id="EQC28042.1"/>
    </source>
</evidence>
<keyword evidence="2" id="KW-0472">Membrane</keyword>
<dbReference type="InParanoid" id="T0REL6"/>
<evidence type="ECO:0000256" key="2">
    <source>
        <dbReference type="SAM" id="Phobius"/>
    </source>
</evidence>
<keyword evidence="2" id="KW-0812">Transmembrane</keyword>
<accession>T0REL6</accession>
<gene>
    <name evidence="3" type="ORF">SDRG_14138</name>
</gene>
<dbReference type="GeneID" id="19954865"/>
<dbReference type="VEuPathDB" id="FungiDB:SDRG_14138"/>
<feature type="region of interest" description="Disordered" evidence="1">
    <location>
        <begin position="105"/>
        <end position="141"/>
    </location>
</feature>